<dbReference type="VEuPathDB" id="FungiDB:AB675_11805"/>
<dbReference type="AlphaFoldDB" id="A0A0N1H496"/>
<gene>
    <name evidence="1" type="ORF">AB675_11805</name>
</gene>
<dbReference type="OrthoDB" id="74545at2759"/>
<dbReference type="PANTHER" id="PTHR37015">
    <property type="entry name" value="REVERSE TRANSCRIPTASE DOMAIN-CONTAINING PROTEIN"/>
    <property type="match status" value="1"/>
</dbReference>
<reference evidence="1 2" key="1">
    <citation type="submission" date="2015-06" db="EMBL/GenBank/DDBJ databases">
        <title>Draft genome of the ant-associated black yeast Phialophora attae CBS 131958.</title>
        <authorList>
            <person name="Moreno L.F."/>
            <person name="Stielow B.J."/>
            <person name="de Hoog S."/>
            <person name="Vicente V.A."/>
            <person name="Weiss V.A."/>
            <person name="de Vries M."/>
            <person name="Cruz L.M."/>
            <person name="Souza E.M."/>
        </authorList>
    </citation>
    <scope>NUCLEOTIDE SEQUENCE [LARGE SCALE GENOMIC DNA]</scope>
    <source>
        <strain evidence="1 2">CBS 131958</strain>
    </source>
</reference>
<protein>
    <recommendedName>
        <fullName evidence="3">Reverse transcriptase domain-containing protein</fullName>
    </recommendedName>
</protein>
<evidence type="ECO:0000313" key="2">
    <source>
        <dbReference type="Proteomes" id="UP000038010"/>
    </source>
</evidence>
<dbReference type="GeneID" id="28732564"/>
<evidence type="ECO:0000313" key="1">
    <source>
        <dbReference type="EMBL" id="KPI36782.1"/>
    </source>
</evidence>
<dbReference type="PANTHER" id="PTHR37015:SF2">
    <property type="entry name" value="REVERSE TRANSCRIPTASE DOMAIN-CONTAINING PROTEIN"/>
    <property type="match status" value="1"/>
</dbReference>
<sequence>MATSASGVYSETLQSIVDAKLLELERKRKVDALKVLADGVKKLFGIRSSEGRIVQGSSKYHELEQKLSNLDRFLAQPRYDPSVSSDMLDEWEKDLHQQLAVQSARFEYASLYAQLVTEWLTAEKKTGIKQEPDVDLDMSDFEELETKHMMEARENWAKDVFEAADVDSPRIQAYLRELFSDPGDGKHMAKAHQALKRSITSFQNELSQPDQFNETVLKWVIKGLLKTDLLTEDKRNVLRDFLSNAIILNELADVLNLRMTSLDAWSWGDRVPLEQKRKIQGHITFVMHEDLLQAIFLQYIGVKWSVFLRGAFTEFINADRVWRYSSQNIPPMALKRREYFLGPQNTNDSLNAKRLGFWRSAYFMSQLPRSEAEDNEMHEGEVEAEFSAPAPQPAAQQQMMQQQAQMVQAPAAPMARRSAPMPQAPGSLQDHQMGLMMLNQQNKKRKAMYQANRFGTRDEADPEQYDGIKKPKNVTEARQVLLHLLSTEVLLNTKLYGNLSAFRGRYERWNPLLPHKTILVVMQHLGVSTRWLKFFSTFLEAPLSFADEDTVHHRKRGVPGSHALSDMLGEAVLFCLDLRINQRTEGGYLWRVHDDFWFWSSNHDATIQAWQDVREFSSVMGLTLDFKKSGSVRAGNQAGQVGDDLPSGDIRWGFLTLDSSSGRFEIDQKMVERHVDELHRQLNAKTSSIFSWIEAWNAYANTFFTTNFGKPANCFGQQHIDGVLSTLEKAQRKLFDDSTACSVVEYLKQTLATRFDISNIPEGYIFFPSALGGLELRNPFVLLLQLRDNVSKDPQAAIEKFIEGEREAYRNAKQKFTKYDGRANRYSPNTWAPEDKDTFFSFDEFTRYREEFMPTHGSHGLAATYTDLLQRPNEEDICISTELMSALNLMDTGGVVGQEGKCGINGNWWSMEAYWKWILGVYGPGILRKFGGLNIVDNGVLPIERSFFACPRPLLSISHYEHDYQLDLAITTQTPTRHWSRLLSEHNEACDPWLAMAGVHAAPQWDKPEPKLTSMPAEVIQNIFCRAIPHKIDVIAVKDGTFGVDGTSRLLWSPEWVKDLVLVSESMWQIIGPIVKGRIRIHTATSSGLSTAEKVSEDYVLMPFHTRAYLCALHQSRPMARITTPSELTNALESLAQLAGSDAAVLARLATNN</sequence>
<dbReference type="EMBL" id="LFJN01000028">
    <property type="protein sequence ID" value="KPI36782.1"/>
    <property type="molecule type" value="Genomic_DNA"/>
</dbReference>
<organism evidence="1 2">
    <name type="scientific">Cyphellophora attinorum</name>
    <dbReference type="NCBI Taxonomy" id="1664694"/>
    <lineage>
        <taxon>Eukaryota</taxon>
        <taxon>Fungi</taxon>
        <taxon>Dikarya</taxon>
        <taxon>Ascomycota</taxon>
        <taxon>Pezizomycotina</taxon>
        <taxon>Eurotiomycetes</taxon>
        <taxon>Chaetothyriomycetidae</taxon>
        <taxon>Chaetothyriales</taxon>
        <taxon>Cyphellophoraceae</taxon>
        <taxon>Cyphellophora</taxon>
    </lineage>
</organism>
<dbReference type="RefSeq" id="XP_017996745.1">
    <property type="nucleotide sequence ID" value="XM_018140683.1"/>
</dbReference>
<dbReference type="STRING" id="1664694.A0A0N1H496"/>
<evidence type="ECO:0008006" key="3">
    <source>
        <dbReference type="Google" id="ProtNLM"/>
    </source>
</evidence>
<keyword evidence="2" id="KW-1185">Reference proteome</keyword>
<accession>A0A0N1H496</accession>
<name>A0A0N1H496_9EURO</name>
<comment type="caution">
    <text evidence="1">The sequence shown here is derived from an EMBL/GenBank/DDBJ whole genome shotgun (WGS) entry which is preliminary data.</text>
</comment>
<proteinExistence type="predicted"/>
<dbReference type="Proteomes" id="UP000038010">
    <property type="component" value="Unassembled WGS sequence"/>
</dbReference>